<evidence type="ECO:0000313" key="2">
    <source>
        <dbReference type="EMBL" id="AXB05152.2"/>
    </source>
</evidence>
<name>A0A3S5WZ90_AERCA</name>
<dbReference type="EMBL" id="CP025706">
    <property type="protein sequence ID" value="AXB05147.2"/>
    <property type="molecule type" value="Genomic_DNA"/>
</dbReference>
<dbReference type="Proteomes" id="UP000266778">
    <property type="component" value="Chromosome"/>
</dbReference>
<proteinExistence type="predicted"/>
<evidence type="ECO:0000313" key="3">
    <source>
        <dbReference type="Proteomes" id="UP000266778"/>
    </source>
</evidence>
<organism evidence="2 3">
    <name type="scientific">Aeromonas caviae</name>
    <name type="common">Aeromonas punctata</name>
    <dbReference type="NCBI Taxonomy" id="648"/>
    <lineage>
        <taxon>Bacteria</taxon>
        <taxon>Pseudomonadati</taxon>
        <taxon>Pseudomonadota</taxon>
        <taxon>Gammaproteobacteria</taxon>
        <taxon>Aeromonadales</taxon>
        <taxon>Aeromonadaceae</taxon>
        <taxon>Aeromonas</taxon>
    </lineage>
</organism>
<gene>
    <name evidence="1" type="ORF">C1C91_09235</name>
    <name evidence="2" type="ORF">C1C91_09260</name>
</gene>
<accession>A0A3S5WZ90</accession>
<reference evidence="2" key="1">
    <citation type="journal article" date="2019" name="J Environ">
        <title>Genetic characterization and potential molecular dissemination mechanism of tet (31) gene in Aeromonas caviae from an oxytetracycline wastewater treatment system.</title>
        <authorList>
            <person name="Shi Y."/>
            <person name="Tian Z."/>
            <person name="Leclercq S.O."/>
            <person name="Zhang H."/>
            <person name="Yang M."/>
            <person name="Zhang Y."/>
        </authorList>
    </citation>
    <scope>NUCLEOTIDE SEQUENCE</scope>
    <source>
        <strain evidence="2">T25-39</strain>
    </source>
</reference>
<dbReference type="Pfam" id="PF05930">
    <property type="entry name" value="Phage_AlpA"/>
    <property type="match status" value="1"/>
</dbReference>
<dbReference type="EMBL" id="CP025706">
    <property type="protein sequence ID" value="AXB05152.2"/>
    <property type="molecule type" value="Genomic_DNA"/>
</dbReference>
<evidence type="ECO:0000313" key="1">
    <source>
        <dbReference type="EMBL" id="AXB05147.2"/>
    </source>
</evidence>
<dbReference type="AlphaFoldDB" id="A0A3S5WZ90"/>
<dbReference type="InterPro" id="IPR010260">
    <property type="entry name" value="AlpA"/>
</dbReference>
<protein>
    <submittedName>
        <fullName evidence="2">AlpA family phage regulatory protein</fullName>
    </submittedName>
</protein>
<sequence>MSTRRDSMSYSIERQQILSLYGYNQDRLVRENERKTITTISRTQAWVLEQKGAFPKRKKLGASCAWLLSDLLLWIHRQ</sequence>
<dbReference type="Gene3D" id="1.10.238.160">
    <property type="match status" value="1"/>
</dbReference>